<feature type="domain" description="HAMP" evidence="11">
    <location>
        <begin position="191"/>
        <end position="243"/>
    </location>
</feature>
<keyword evidence="5" id="KW-0808">Transferase</keyword>
<evidence type="ECO:0000313" key="13">
    <source>
        <dbReference type="Proteomes" id="UP000726170"/>
    </source>
</evidence>
<comment type="caution">
    <text evidence="12">The sequence shown here is derived from an EMBL/GenBank/DDBJ whole genome shotgun (WGS) entry which is preliminary data.</text>
</comment>
<keyword evidence="4" id="KW-0597">Phosphoprotein</keyword>
<dbReference type="SMART" id="SM00388">
    <property type="entry name" value="HisKA"/>
    <property type="match status" value="1"/>
</dbReference>
<proteinExistence type="predicted"/>
<keyword evidence="8" id="KW-0175">Coiled coil</keyword>
<dbReference type="Pfam" id="PF00672">
    <property type="entry name" value="HAMP"/>
    <property type="match status" value="1"/>
</dbReference>
<gene>
    <name evidence="12" type="ORF">KQI86_07305</name>
</gene>
<dbReference type="SMART" id="SM00387">
    <property type="entry name" value="HATPase_c"/>
    <property type="match status" value="1"/>
</dbReference>
<dbReference type="CDD" id="cd00075">
    <property type="entry name" value="HATPase"/>
    <property type="match status" value="1"/>
</dbReference>
<comment type="subcellular location">
    <subcellularLocation>
        <location evidence="2">Membrane</location>
        <topology evidence="2">Multi-pass membrane protein</topology>
    </subcellularLocation>
</comment>
<keyword evidence="7 9" id="KW-0472">Membrane</keyword>
<dbReference type="SMART" id="SM00304">
    <property type="entry name" value="HAMP"/>
    <property type="match status" value="1"/>
</dbReference>
<accession>A0ABS6EFY6</accession>
<evidence type="ECO:0000256" key="7">
    <source>
        <dbReference type="ARBA" id="ARBA00023136"/>
    </source>
</evidence>
<keyword evidence="9" id="KW-0812">Transmembrane</keyword>
<evidence type="ECO:0000259" key="10">
    <source>
        <dbReference type="PROSITE" id="PS50109"/>
    </source>
</evidence>
<evidence type="ECO:0000256" key="2">
    <source>
        <dbReference type="ARBA" id="ARBA00004141"/>
    </source>
</evidence>
<dbReference type="CDD" id="cd06225">
    <property type="entry name" value="HAMP"/>
    <property type="match status" value="1"/>
</dbReference>
<evidence type="ECO:0000256" key="4">
    <source>
        <dbReference type="ARBA" id="ARBA00022553"/>
    </source>
</evidence>
<dbReference type="GO" id="GO:0016301">
    <property type="term" value="F:kinase activity"/>
    <property type="evidence" value="ECO:0007669"/>
    <property type="project" value="UniProtKB-KW"/>
</dbReference>
<dbReference type="InterPro" id="IPR050398">
    <property type="entry name" value="HssS/ArlS-like"/>
</dbReference>
<dbReference type="PROSITE" id="PS50885">
    <property type="entry name" value="HAMP"/>
    <property type="match status" value="1"/>
</dbReference>
<dbReference type="InterPro" id="IPR003660">
    <property type="entry name" value="HAMP_dom"/>
</dbReference>
<name>A0ABS6EFY6_9CLOT</name>
<dbReference type="InterPro" id="IPR003661">
    <property type="entry name" value="HisK_dim/P_dom"/>
</dbReference>
<feature type="transmembrane region" description="Helical" evidence="9">
    <location>
        <begin position="168"/>
        <end position="188"/>
    </location>
</feature>
<dbReference type="CDD" id="cd00082">
    <property type="entry name" value="HisKA"/>
    <property type="match status" value="1"/>
</dbReference>
<dbReference type="PANTHER" id="PTHR45528:SF10">
    <property type="entry name" value="METHYL-ACCEPTING CHEMOTAXIS PROTEIN"/>
    <property type="match status" value="1"/>
</dbReference>
<evidence type="ECO:0000256" key="1">
    <source>
        <dbReference type="ARBA" id="ARBA00000085"/>
    </source>
</evidence>
<dbReference type="Pfam" id="PF02518">
    <property type="entry name" value="HATPase_c"/>
    <property type="match status" value="1"/>
</dbReference>
<evidence type="ECO:0000313" key="12">
    <source>
        <dbReference type="EMBL" id="MBU5484133.1"/>
    </source>
</evidence>
<comment type="catalytic activity">
    <reaction evidence="1">
        <text>ATP + protein L-histidine = ADP + protein N-phospho-L-histidine.</text>
        <dbReference type="EC" id="2.7.13.3"/>
    </reaction>
</comment>
<evidence type="ECO:0000259" key="11">
    <source>
        <dbReference type="PROSITE" id="PS50885"/>
    </source>
</evidence>
<evidence type="ECO:0000256" key="5">
    <source>
        <dbReference type="ARBA" id="ARBA00022679"/>
    </source>
</evidence>
<protein>
    <recommendedName>
        <fullName evidence="3">histidine kinase</fullName>
        <ecNumber evidence="3">2.7.13.3</ecNumber>
    </recommendedName>
</protein>
<feature type="domain" description="Histidine kinase" evidence="10">
    <location>
        <begin position="265"/>
        <end position="476"/>
    </location>
</feature>
<keyword evidence="6 12" id="KW-0418">Kinase</keyword>
<dbReference type="PROSITE" id="PS50109">
    <property type="entry name" value="HIS_KIN"/>
    <property type="match status" value="1"/>
</dbReference>
<dbReference type="InterPro" id="IPR003594">
    <property type="entry name" value="HATPase_dom"/>
</dbReference>
<reference evidence="12 13" key="1">
    <citation type="submission" date="2021-06" db="EMBL/GenBank/DDBJ databases">
        <authorList>
            <person name="Sun Q."/>
            <person name="Li D."/>
        </authorList>
    </citation>
    <scope>NUCLEOTIDE SEQUENCE [LARGE SCALE GENOMIC DNA]</scope>
    <source>
        <strain evidence="12 13">MSJ-11</strain>
    </source>
</reference>
<feature type="transmembrane region" description="Helical" evidence="9">
    <location>
        <begin position="7"/>
        <end position="26"/>
    </location>
</feature>
<dbReference type="InterPro" id="IPR005467">
    <property type="entry name" value="His_kinase_dom"/>
</dbReference>
<sequence length="478" mass="54856">MKIRDKFIIGLTFILIVSLVVMNVAITNVLKASMEKGINNSLKQVMNGTHEYIKYKLLANGSKDKKESLVEEGNYIIKYISLNYQCKCDIRDMNYKLVEGNVEEEFRGIIKSSNEMAMQGKAVVDLKYKGDGITAMLTYPIYIDDNYIGIISIVRGYDSEYSTYKRTINIINIIEVGIFIAIFIFLFLRTTKITNPISKLTDAIKKLGNGEYSISIDEHGKDEVAILAREFINMRDKIKEQIETIEAEKEKVYKLEKGRREFFNSVTHELKTPLTAISGYAELLLSGMVDDKEFDKRAIERIYSESDRLHKLVLQLIEVSKDMYVVKEEFKEVDMKKLITQICNDMSIKANKYSLKILQNVSEGTVWAQEDKIRQVMINVIDNAIKYSCGGEEIQVNSHVLDDKYHIEVINNSNPIPDEIFNNIFEPFIKSNDSMSKDSRGLGLYLCSEIIKEHQGQITMENGFVIKIKISLKNYKKA</sequence>
<keyword evidence="9" id="KW-1133">Transmembrane helix</keyword>
<dbReference type="Proteomes" id="UP000726170">
    <property type="component" value="Unassembled WGS sequence"/>
</dbReference>
<feature type="coiled-coil region" evidence="8">
    <location>
        <begin position="228"/>
        <end position="255"/>
    </location>
</feature>
<keyword evidence="13" id="KW-1185">Reference proteome</keyword>
<organism evidence="12 13">
    <name type="scientific">Clostridium mobile</name>
    <dbReference type="NCBI Taxonomy" id="2841512"/>
    <lineage>
        <taxon>Bacteria</taxon>
        <taxon>Bacillati</taxon>
        <taxon>Bacillota</taxon>
        <taxon>Clostridia</taxon>
        <taxon>Eubacteriales</taxon>
        <taxon>Clostridiaceae</taxon>
        <taxon>Clostridium</taxon>
    </lineage>
</organism>
<dbReference type="Pfam" id="PF00512">
    <property type="entry name" value="HisKA"/>
    <property type="match status" value="1"/>
</dbReference>
<dbReference type="EC" id="2.7.13.3" evidence="3"/>
<evidence type="ECO:0000256" key="6">
    <source>
        <dbReference type="ARBA" id="ARBA00022777"/>
    </source>
</evidence>
<dbReference type="EMBL" id="JAHLQF010000002">
    <property type="protein sequence ID" value="MBU5484133.1"/>
    <property type="molecule type" value="Genomic_DNA"/>
</dbReference>
<evidence type="ECO:0000256" key="8">
    <source>
        <dbReference type="SAM" id="Coils"/>
    </source>
</evidence>
<evidence type="ECO:0000256" key="9">
    <source>
        <dbReference type="SAM" id="Phobius"/>
    </source>
</evidence>
<evidence type="ECO:0000256" key="3">
    <source>
        <dbReference type="ARBA" id="ARBA00012438"/>
    </source>
</evidence>
<dbReference type="PANTHER" id="PTHR45528">
    <property type="entry name" value="SENSOR HISTIDINE KINASE CPXA"/>
    <property type="match status" value="1"/>
</dbReference>
<dbReference type="RefSeq" id="WP_216438624.1">
    <property type="nucleotide sequence ID" value="NZ_JAHLQF010000002.1"/>
</dbReference>